<name>A0AAD8UIQ1_GLOAC</name>
<dbReference type="EMBL" id="JAHMHS010000079">
    <property type="protein sequence ID" value="KAK1722449.1"/>
    <property type="molecule type" value="Genomic_DNA"/>
</dbReference>
<evidence type="ECO:0000313" key="3">
    <source>
        <dbReference type="Proteomes" id="UP001244207"/>
    </source>
</evidence>
<feature type="compositionally biased region" description="Low complexity" evidence="1">
    <location>
        <begin position="1"/>
        <end position="18"/>
    </location>
</feature>
<proteinExistence type="predicted"/>
<evidence type="ECO:0000256" key="1">
    <source>
        <dbReference type="SAM" id="MobiDB-lite"/>
    </source>
</evidence>
<organism evidence="2 3">
    <name type="scientific">Glomerella acutata</name>
    <name type="common">Colletotrichum acutatum</name>
    <dbReference type="NCBI Taxonomy" id="27357"/>
    <lineage>
        <taxon>Eukaryota</taxon>
        <taxon>Fungi</taxon>
        <taxon>Dikarya</taxon>
        <taxon>Ascomycota</taxon>
        <taxon>Pezizomycotina</taxon>
        <taxon>Sordariomycetes</taxon>
        <taxon>Hypocreomycetidae</taxon>
        <taxon>Glomerellales</taxon>
        <taxon>Glomerellaceae</taxon>
        <taxon>Colletotrichum</taxon>
        <taxon>Colletotrichum acutatum species complex</taxon>
    </lineage>
</organism>
<reference evidence="2" key="1">
    <citation type="submission" date="2021-12" db="EMBL/GenBank/DDBJ databases">
        <title>Comparative genomics, transcriptomics and evolutionary studies reveal genomic signatures of adaptation to plant cell wall in hemibiotrophic fungi.</title>
        <authorList>
            <consortium name="DOE Joint Genome Institute"/>
            <person name="Baroncelli R."/>
            <person name="Diaz J.F."/>
            <person name="Benocci T."/>
            <person name="Peng M."/>
            <person name="Battaglia E."/>
            <person name="Haridas S."/>
            <person name="Andreopoulos W."/>
            <person name="Labutti K."/>
            <person name="Pangilinan J."/>
            <person name="Floch G.L."/>
            <person name="Makela M.R."/>
            <person name="Henrissat B."/>
            <person name="Grigoriev I.V."/>
            <person name="Crouch J.A."/>
            <person name="De Vries R.P."/>
            <person name="Sukno S.A."/>
            <person name="Thon M.R."/>
        </authorList>
    </citation>
    <scope>NUCLEOTIDE SEQUENCE</scope>
    <source>
        <strain evidence="2">CBS 112980</strain>
    </source>
</reference>
<feature type="region of interest" description="Disordered" evidence="1">
    <location>
        <begin position="1"/>
        <end position="34"/>
    </location>
</feature>
<dbReference type="AlphaFoldDB" id="A0AAD8UIQ1"/>
<keyword evidence="3" id="KW-1185">Reference proteome</keyword>
<dbReference type="GeneID" id="85394568"/>
<evidence type="ECO:0000313" key="2">
    <source>
        <dbReference type="EMBL" id="KAK1722449.1"/>
    </source>
</evidence>
<comment type="caution">
    <text evidence="2">The sequence shown here is derived from an EMBL/GenBank/DDBJ whole genome shotgun (WGS) entry which is preliminary data.</text>
</comment>
<sequence length="211" mass="24446">MSAQAEQQAVQPEQQAVQSDQVNIQFPPMPDRVGEDQDEEIMAAEREARQAGQPTKLGCVHCRREYATEAAWIRCDKAHPNLIFFLCEEHSPPTPGRPGVPSNITPGDPNCRCLQMYCSFENFYQHYNINHGWDSIDDLLKRSDCGKDNFFCGFCVKKKKYPRAIPDDTQATTDRNMRIRQRHILKHYRDGAKSKKWFFPPLMDTPRSNRR</sequence>
<dbReference type="Proteomes" id="UP001244207">
    <property type="component" value="Unassembled WGS sequence"/>
</dbReference>
<dbReference type="RefSeq" id="XP_060362504.1">
    <property type="nucleotide sequence ID" value="XM_060510669.1"/>
</dbReference>
<protein>
    <submittedName>
        <fullName evidence="2">Uncharacterized protein</fullName>
    </submittedName>
</protein>
<gene>
    <name evidence="2" type="ORF">BDZ83DRAFT_653924</name>
</gene>
<accession>A0AAD8UIQ1</accession>